<dbReference type="SUPFAM" id="SSF48179">
    <property type="entry name" value="6-phosphogluconate dehydrogenase C-terminal domain-like"/>
    <property type="match status" value="1"/>
</dbReference>
<accession>A0A075JHG0</accession>
<evidence type="ECO:0000313" key="7">
    <source>
        <dbReference type="Proteomes" id="UP000027986"/>
    </source>
</evidence>
<evidence type="ECO:0000256" key="1">
    <source>
        <dbReference type="ARBA" id="ARBA00007964"/>
    </source>
</evidence>
<keyword evidence="3" id="KW-0057">Aromatic amino acid biosynthesis</keyword>
<dbReference type="NCBIfam" id="NF005111">
    <property type="entry name" value="PRK06545.2-3"/>
    <property type="match status" value="1"/>
</dbReference>
<reference evidence="6 7" key="1">
    <citation type="submission" date="2014-07" db="EMBL/GenBank/DDBJ databases">
        <title>Genome Sequencing of Dermacoccus nishinomiyaensis.</title>
        <authorList>
            <person name="Hong K.W."/>
            <person name="Chan K.G."/>
        </authorList>
    </citation>
    <scope>NUCLEOTIDE SEQUENCE [LARGE SCALE GENOMIC DNA]</scope>
    <source>
        <strain evidence="6 7">M25</strain>
    </source>
</reference>
<dbReference type="AlphaFoldDB" id="A0A075JHG0"/>
<evidence type="ECO:0000259" key="5">
    <source>
        <dbReference type="PROSITE" id="PS51176"/>
    </source>
</evidence>
<dbReference type="Gene3D" id="3.40.50.720">
    <property type="entry name" value="NAD(P)-binding Rossmann-like Domain"/>
    <property type="match status" value="1"/>
</dbReference>
<dbReference type="InterPro" id="IPR046826">
    <property type="entry name" value="PDH_N"/>
</dbReference>
<comment type="similarity">
    <text evidence="1">Belongs to the prephenate/arogenate dehydrogenase family.</text>
</comment>
<gene>
    <name evidence="6" type="ORF">HX89_06905</name>
</gene>
<dbReference type="GO" id="GO:0070403">
    <property type="term" value="F:NAD+ binding"/>
    <property type="evidence" value="ECO:0007669"/>
    <property type="project" value="InterPro"/>
</dbReference>
<dbReference type="GO" id="GO:0006571">
    <property type="term" value="P:tyrosine biosynthetic process"/>
    <property type="evidence" value="ECO:0007669"/>
    <property type="project" value="InterPro"/>
</dbReference>
<dbReference type="Pfam" id="PF02153">
    <property type="entry name" value="PDH_N"/>
    <property type="match status" value="1"/>
</dbReference>
<dbReference type="GeneID" id="41840893"/>
<evidence type="ECO:0000313" key="6">
    <source>
        <dbReference type="EMBL" id="AIF40712.1"/>
    </source>
</evidence>
<protein>
    <submittedName>
        <fullName evidence="6">Prephenate dehydrogenase</fullName>
    </submittedName>
</protein>
<sequence length="407" mass="41047">MTLPQRVRVVGTGLLGTSLALALQARGVDVTLADTSPTAAALASDMGAGRVAHAQDEAPDLVVVAAPPDVVVDVVAAELTAWPDATVTDVTSVKNVVVEGVARRCGAERCRFVPGHPMAGRERSGAVAARSDLFEGRTWVICPDGADDARVADVTAVAQVCGAHVVTMSPAAHDEAVAAVSHVPQVAASLVAAQLRELPDDAVALSGQGVRDVTRIAASDPMLWTQILAGNAAAVLPLLEGVRASLDDVIHALSVITSGGDASGGTRGLADVAVVGSTSVAVTPPATPVTQDAVGIRDAIATPGPRAVLAQTIAGGQEGRARIPGKHGAPAQAYASVAVVIPDEPGALGRVFTDVGETGISVEDMRLEHDDAVAAGLLELSVVPLRAQTLVSALSARGWAAHLVETA</sequence>
<dbReference type="InterPro" id="IPR003099">
    <property type="entry name" value="Prephen_DH"/>
</dbReference>
<dbReference type="KEGG" id="dni:HX89_06905"/>
<keyword evidence="7" id="KW-1185">Reference proteome</keyword>
<feature type="domain" description="Prephenate/arogenate dehydrogenase" evidence="5">
    <location>
        <begin position="5"/>
        <end position="287"/>
    </location>
</feature>
<dbReference type="eggNOG" id="COG0287">
    <property type="taxonomic scope" value="Bacteria"/>
</dbReference>
<dbReference type="RefSeq" id="WP_006943337.1">
    <property type="nucleotide sequence ID" value="NZ_CP008889.1"/>
</dbReference>
<dbReference type="InterPro" id="IPR045865">
    <property type="entry name" value="ACT-like_dom_sf"/>
</dbReference>
<name>A0A075JHG0_9MICO</name>
<dbReference type="InterPro" id="IPR008927">
    <property type="entry name" value="6-PGluconate_DH-like_C_sf"/>
</dbReference>
<keyword evidence="2" id="KW-0560">Oxidoreductase</keyword>
<dbReference type="Gene3D" id="1.10.3660.10">
    <property type="entry name" value="6-phosphogluconate dehydrogenase C-terminal like domain"/>
    <property type="match status" value="1"/>
</dbReference>
<dbReference type="PANTHER" id="PTHR21363:SF0">
    <property type="entry name" value="PREPHENATE DEHYDROGENASE [NADP(+)]"/>
    <property type="match status" value="1"/>
</dbReference>
<dbReference type="OrthoDB" id="9802008at2"/>
<dbReference type="GO" id="GO:0008977">
    <property type="term" value="F:prephenate dehydrogenase (NAD+) activity"/>
    <property type="evidence" value="ECO:0007669"/>
    <property type="project" value="InterPro"/>
</dbReference>
<dbReference type="SUPFAM" id="SSF55021">
    <property type="entry name" value="ACT-like"/>
    <property type="match status" value="1"/>
</dbReference>
<dbReference type="InterPro" id="IPR046825">
    <property type="entry name" value="PDH_C"/>
</dbReference>
<dbReference type="CDD" id="cd02116">
    <property type="entry name" value="ACT"/>
    <property type="match status" value="1"/>
</dbReference>
<evidence type="ECO:0000256" key="4">
    <source>
        <dbReference type="ARBA" id="ARBA00029440"/>
    </source>
</evidence>
<dbReference type="PANTHER" id="PTHR21363">
    <property type="entry name" value="PREPHENATE DEHYDROGENASE"/>
    <property type="match status" value="1"/>
</dbReference>
<dbReference type="InterPro" id="IPR036291">
    <property type="entry name" value="NAD(P)-bd_dom_sf"/>
</dbReference>
<dbReference type="PROSITE" id="PS51176">
    <property type="entry name" value="PDH_ADH"/>
    <property type="match status" value="1"/>
</dbReference>
<dbReference type="HOGENOM" id="CLU_055968_1_1_11"/>
<dbReference type="Pfam" id="PF20463">
    <property type="entry name" value="PDH_C"/>
    <property type="match status" value="1"/>
</dbReference>
<dbReference type="SUPFAM" id="SSF51735">
    <property type="entry name" value="NAD(P)-binding Rossmann-fold domains"/>
    <property type="match status" value="1"/>
</dbReference>
<dbReference type="EMBL" id="CP008889">
    <property type="protein sequence ID" value="AIF40712.1"/>
    <property type="molecule type" value="Genomic_DNA"/>
</dbReference>
<organism evidence="6 7">
    <name type="scientific">Dermacoccus nishinomiyaensis</name>
    <dbReference type="NCBI Taxonomy" id="1274"/>
    <lineage>
        <taxon>Bacteria</taxon>
        <taxon>Bacillati</taxon>
        <taxon>Actinomycetota</taxon>
        <taxon>Actinomycetes</taxon>
        <taxon>Micrococcales</taxon>
        <taxon>Dermacoccaceae</taxon>
        <taxon>Dermacoccus</taxon>
    </lineage>
</organism>
<comment type="pathway">
    <text evidence="4">Amino-acid biosynthesis.</text>
</comment>
<dbReference type="InterPro" id="IPR050812">
    <property type="entry name" value="Preph/Arog_dehydrog"/>
</dbReference>
<dbReference type="GO" id="GO:0004665">
    <property type="term" value="F:prephenate dehydrogenase (NADP+) activity"/>
    <property type="evidence" value="ECO:0007669"/>
    <property type="project" value="InterPro"/>
</dbReference>
<proteinExistence type="inferred from homology"/>
<evidence type="ECO:0000256" key="2">
    <source>
        <dbReference type="ARBA" id="ARBA00023002"/>
    </source>
</evidence>
<keyword evidence="3" id="KW-0028">Amino-acid biosynthesis</keyword>
<dbReference type="Proteomes" id="UP000027986">
    <property type="component" value="Chromosome"/>
</dbReference>
<evidence type="ECO:0000256" key="3">
    <source>
        <dbReference type="ARBA" id="ARBA00023141"/>
    </source>
</evidence>